<dbReference type="Proteomes" id="UP000008312">
    <property type="component" value="Unassembled WGS sequence"/>
</dbReference>
<dbReference type="GO" id="GO:0016251">
    <property type="term" value="F:RNA polymerase II general transcription initiation factor activity"/>
    <property type="evidence" value="ECO:0007669"/>
    <property type="project" value="TreeGrafter"/>
</dbReference>
<name>D8M9H4_BLAHO</name>
<dbReference type="OrthoDB" id="153872at2759"/>
<evidence type="ECO:0000256" key="2">
    <source>
        <dbReference type="ARBA" id="ARBA00009368"/>
    </source>
</evidence>
<dbReference type="InterPro" id="IPR006751">
    <property type="entry name" value="TAFII55_prot_cons_reg"/>
</dbReference>
<feature type="region of interest" description="Disordered" evidence="6">
    <location>
        <begin position="148"/>
        <end position="168"/>
    </location>
</feature>
<dbReference type="GO" id="GO:0005669">
    <property type="term" value="C:transcription factor TFIID complex"/>
    <property type="evidence" value="ECO:0007669"/>
    <property type="project" value="InterPro"/>
</dbReference>
<dbReference type="InParanoid" id="D8M9H4"/>
<dbReference type="EMBL" id="FN668688">
    <property type="protein sequence ID" value="CBK24713.2"/>
    <property type="molecule type" value="Genomic_DNA"/>
</dbReference>
<evidence type="ECO:0000259" key="7">
    <source>
        <dbReference type="SMART" id="SM01370"/>
    </source>
</evidence>
<comment type="similarity">
    <text evidence="2">Belongs to the TAF7 family.</text>
</comment>
<evidence type="ECO:0000256" key="1">
    <source>
        <dbReference type="ARBA" id="ARBA00004123"/>
    </source>
</evidence>
<feature type="domain" description="TAFII55 protein conserved region" evidence="7">
    <location>
        <begin position="6"/>
        <end position="129"/>
    </location>
</feature>
<dbReference type="RefSeq" id="XP_012898761.1">
    <property type="nucleotide sequence ID" value="XM_013043307.1"/>
</dbReference>
<dbReference type="AlphaFoldDB" id="D8M9H4"/>
<dbReference type="Pfam" id="PF04658">
    <property type="entry name" value="TAFII55_N"/>
    <property type="match status" value="1"/>
</dbReference>
<dbReference type="PANTHER" id="PTHR12228">
    <property type="entry name" value="TRANSCRIPTION INITIATION FACTOR TFIID 55 KD SUBUNIT-RELATED"/>
    <property type="match status" value="1"/>
</dbReference>
<evidence type="ECO:0000256" key="5">
    <source>
        <dbReference type="ARBA" id="ARBA00023242"/>
    </source>
</evidence>
<keyword evidence="5" id="KW-0539">Nucleus</keyword>
<evidence type="ECO:0000313" key="9">
    <source>
        <dbReference type="Proteomes" id="UP000008312"/>
    </source>
</evidence>
<accession>D8M9H4</accession>
<dbReference type="PANTHER" id="PTHR12228:SF0">
    <property type="entry name" value="TATA-BOX BINDING PROTEIN ASSOCIATED FACTOR 7"/>
    <property type="match status" value="1"/>
</dbReference>
<keyword evidence="3" id="KW-0805">Transcription regulation</keyword>
<proteinExistence type="inferred from homology"/>
<sequence>MMFETVELTTILRLRNGDKVTIKVEPRKGKSPERLCILKMGLAQYRGILMDLPRHVEAYKTLDSQQYFKTNDIGQILLVVEEETDLNQYANSEYFPDGLTPPMKNAVTTLRVSQKSLRAIPKEDLSAIESIIYNDKTSEFTFQEVIEEEPPTLPSSPKNKDKNRIVSV</sequence>
<reference evidence="8" key="1">
    <citation type="submission" date="2010-02" db="EMBL/GenBank/DDBJ databases">
        <title>Sequencing and annotation of the Blastocystis hominis genome.</title>
        <authorList>
            <person name="Wincker P."/>
        </authorList>
    </citation>
    <scope>NUCLEOTIDE SEQUENCE</scope>
    <source>
        <strain evidence="8">Singapore isolate B</strain>
    </source>
</reference>
<evidence type="ECO:0000256" key="6">
    <source>
        <dbReference type="SAM" id="MobiDB-lite"/>
    </source>
</evidence>
<protein>
    <recommendedName>
        <fullName evidence="7">TAFII55 protein conserved region domain-containing protein</fullName>
    </recommendedName>
</protein>
<comment type="subcellular location">
    <subcellularLocation>
        <location evidence="1">Nucleus</location>
    </subcellularLocation>
</comment>
<gene>
    <name evidence="8" type="ORF">GSBLH_T00006805001</name>
</gene>
<feature type="compositionally biased region" description="Basic and acidic residues" evidence="6">
    <location>
        <begin position="158"/>
        <end position="168"/>
    </location>
</feature>
<dbReference type="InterPro" id="IPR037817">
    <property type="entry name" value="TAF7"/>
</dbReference>
<evidence type="ECO:0000256" key="4">
    <source>
        <dbReference type="ARBA" id="ARBA00023163"/>
    </source>
</evidence>
<keyword evidence="9" id="KW-1185">Reference proteome</keyword>
<dbReference type="GeneID" id="24922929"/>
<keyword evidence="4" id="KW-0804">Transcription</keyword>
<dbReference type="GO" id="GO:0051123">
    <property type="term" value="P:RNA polymerase II preinitiation complex assembly"/>
    <property type="evidence" value="ECO:0007669"/>
    <property type="project" value="TreeGrafter"/>
</dbReference>
<evidence type="ECO:0000256" key="3">
    <source>
        <dbReference type="ARBA" id="ARBA00023015"/>
    </source>
</evidence>
<evidence type="ECO:0000313" key="8">
    <source>
        <dbReference type="EMBL" id="CBK24713.2"/>
    </source>
</evidence>
<organism evidence="8">
    <name type="scientific">Blastocystis hominis</name>
    <dbReference type="NCBI Taxonomy" id="12968"/>
    <lineage>
        <taxon>Eukaryota</taxon>
        <taxon>Sar</taxon>
        <taxon>Stramenopiles</taxon>
        <taxon>Bigyra</taxon>
        <taxon>Opalozoa</taxon>
        <taxon>Opalinata</taxon>
        <taxon>Blastocystidae</taxon>
        <taxon>Blastocystis</taxon>
    </lineage>
</organism>
<dbReference type="SMART" id="SM01370">
    <property type="entry name" value="TAFII55_N"/>
    <property type="match status" value="1"/>
</dbReference>